<dbReference type="Proteomes" id="UP000289690">
    <property type="component" value="Segment"/>
</dbReference>
<organism evidence="1 2">
    <name type="scientific">Enterococcus phage EfsSzw-1</name>
    <dbReference type="NCBI Taxonomy" id="2419745"/>
    <lineage>
        <taxon>Viruses</taxon>
        <taxon>Duplodnaviria</taxon>
        <taxon>Heunggongvirae</taxon>
        <taxon>Uroviricota</taxon>
        <taxon>Caudoviricetes</taxon>
        <taxon>Herelleviridae</taxon>
        <taxon>Brockvirinae</taxon>
        <taxon>Schiekvirus</taxon>
        <taxon>Schiekvirus Efsszw1</taxon>
    </lineage>
</organism>
<keyword evidence="2" id="KW-1185">Reference proteome</keyword>
<proteinExistence type="predicted"/>
<dbReference type="EMBL" id="MH791397">
    <property type="protein sequence ID" value="QAX97635.1"/>
    <property type="molecule type" value="Genomic_DNA"/>
</dbReference>
<evidence type="ECO:0000313" key="1">
    <source>
        <dbReference type="EMBL" id="QAX97635.1"/>
    </source>
</evidence>
<evidence type="ECO:0000313" key="2">
    <source>
        <dbReference type="Proteomes" id="UP000289690"/>
    </source>
</evidence>
<name>A0A411B7P3_9CAUD</name>
<reference evidence="1 2" key="1">
    <citation type="submission" date="2018-08" db="EMBL/GenBank/DDBJ databases">
        <title>EfsSzw_1, Complete genome sequences of 3 novel enterobacteria, Pakpunavirus like phages.</title>
        <authorList>
            <person name="Yuan S."/>
            <person name="Ma Y."/>
            <person name="Liu Q."/>
        </authorList>
    </citation>
    <scope>NUCLEOTIDE SEQUENCE [LARGE SCALE GENOMIC DNA]</scope>
</reference>
<gene>
    <name evidence="1" type="ORF">EfsSzw1_176</name>
</gene>
<accession>A0A411B7P3</accession>
<sequence>MEKIYEIPNYMLTMLRDYKESIKYGNPSLDEFLDKKSEYGYYADLIKEHTDSNVDFKAIAGKFLIDGAVTGYTTEFDELLVLIDSINQQLDEFVAEANKLGEVSSLKITGTYFGSTSQKEIVSQVALHVLPEKYSDSIEIYTYAYCSPSVDLLTMSMSSVKSDRTTAIRLKTEQGCIEFNGLNADRLYTLTCSHVNKGKATQYMKERLFNPEFRKLISTLNDTLYRIYQRENNPMDILIK</sequence>
<protein>
    <submittedName>
        <fullName evidence="1">Uncharacterized protein</fullName>
    </submittedName>
</protein>